<comment type="caution">
    <text evidence="4">The sequence shown here is derived from an EMBL/GenBank/DDBJ whole genome shotgun (WGS) entry which is preliminary data.</text>
</comment>
<dbReference type="Pfam" id="PF13855">
    <property type="entry name" value="LRR_8"/>
    <property type="match status" value="1"/>
</dbReference>
<dbReference type="PANTHER" id="PTHR48051">
    <property type="match status" value="1"/>
</dbReference>
<evidence type="ECO:0000256" key="2">
    <source>
        <dbReference type="ARBA" id="ARBA00022737"/>
    </source>
</evidence>
<accession>A0A8J5ILW9</accession>
<evidence type="ECO:0000313" key="4">
    <source>
        <dbReference type="EMBL" id="KAG6958414.1"/>
    </source>
</evidence>
<name>A0A8J5ILW9_9STRA</name>
<dbReference type="InterPro" id="IPR050216">
    <property type="entry name" value="LRR_domain-containing"/>
</dbReference>
<gene>
    <name evidence="4" type="ORF">JG688_00010521</name>
</gene>
<evidence type="ECO:0000313" key="5">
    <source>
        <dbReference type="Proteomes" id="UP000709295"/>
    </source>
</evidence>
<dbReference type="PROSITE" id="PS51450">
    <property type="entry name" value="LRR"/>
    <property type="match status" value="1"/>
</dbReference>
<dbReference type="InterPro" id="IPR003591">
    <property type="entry name" value="Leu-rich_rpt_typical-subtyp"/>
</dbReference>
<reference evidence="4" key="1">
    <citation type="submission" date="2021-01" db="EMBL/GenBank/DDBJ databases">
        <title>Phytophthora aleatoria, a newly-described species from Pinus radiata is distinct from Phytophthora cactorum isolates based on comparative genomics.</title>
        <authorList>
            <person name="Mcdougal R."/>
            <person name="Panda P."/>
            <person name="Williams N."/>
            <person name="Studholme D.J."/>
        </authorList>
    </citation>
    <scope>NUCLEOTIDE SEQUENCE</scope>
    <source>
        <strain evidence="4">NZFS 4037</strain>
    </source>
</reference>
<dbReference type="InterPro" id="IPR001611">
    <property type="entry name" value="Leu-rich_rpt"/>
</dbReference>
<evidence type="ECO:0000256" key="3">
    <source>
        <dbReference type="SAM" id="MobiDB-lite"/>
    </source>
</evidence>
<evidence type="ECO:0000256" key="1">
    <source>
        <dbReference type="ARBA" id="ARBA00022614"/>
    </source>
</evidence>
<sequence>MNTHYDAVAKKIHNSHTHVDSQVSVAQRAGLRGNSKRNQNQKARKHQPDGHDTIKVVLSASGSALERRLTSAVRTKRLDLSLPRQAQALPEPPVRNQSLHIQPFQIFPVMIIEHVNRGHHLTELWLSNHHLGCLPAELSVFTKLRVLGLAGNALTTLPEGLNQLTDLEVLCLEKNRLRTVPVKVAFPPKLRELRLDSNQLSTFPTQITKLRLLNRLGLSHNQLKTVPEQIHLLRNLVELDLDYNRIDGDLPDGLAALQRLERIGLEASNSRLSTSAVVYPTQWESRKAVSAYDE</sequence>
<feature type="region of interest" description="Disordered" evidence="3">
    <location>
        <begin position="29"/>
        <end position="51"/>
    </location>
</feature>
<dbReference type="GO" id="GO:0005737">
    <property type="term" value="C:cytoplasm"/>
    <property type="evidence" value="ECO:0007669"/>
    <property type="project" value="TreeGrafter"/>
</dbReference>
<organism evidence="4 5">
    <name type="scientific">Phytophthora aleatoria</name>
    <dbReference type="NCBI Taxonomy" id="2496075"/>
    <lineage>
        <taxon>Eukaryota</taxon>
        <taxon>Sar</taxon>
        <taxon>Stramenopiles</taxon>
        <taxon>Oomycota</taxon>
        <taxon>Peronosporomycetes</taxon>
        <taxon>Peronosporales</taxon>
        <taxon>Peronosporaceae</taxon>
        <taxon>Phytophthora</taxon>
    </lineage>
</organism>
<dbReference type="AlphaFoldDB" id="A0A8J5ILW9"/>
<dbReference type="EMBL" id="JAENGY010000672">
    <property type="protein sequence ID" value="KAG6958414.1"/>
    <property type="molecule type" value="Genomic_DNA"/>
</dbReference>
<protein>
    <submittedName>
        <fullName evidence="4">Uncharacterized protein</fullName>
    </submittedName>
</protein>
<keyword evidence="2" id="KW-0677">Repeat</keyword>
<dbReference type="PANTHER" id="PTHR48051:SF1">
    <property type="entry name" value="RAS SUPPRESSOR PROTEIN 1"/>
    <property type="match status" value="1"/>
</dbReference>
<dbReference type="SMART" id="SM00369">
    <property type="entry name" value="LRR_TYP"/>
    <property type="match status" value="5"/>
</dbReference>
<proteinExistence type="predicted"/>
<keyword evidence="5" id="KW-1185">Reference proteome</keyword>
<dbReference type="Proteomes" id="UP000709295">
    <property type="component" value="Unassembled WGS sequence"/>
</dbReference>
<keyword evidence="1" id="KW-0433">Leucine-rich repeat</keyword>